<accession>A0A1C2IYY0</accession>
<proteinExistence type="predicted"/>
<dbReference type="eggNOG" id="COG2002">
    <property type="taxonomic scope" value="Bacteria"/>
</dbReference>
<dbReference type="AlphaFoldDB" id="A0A1C2IYY0"/>
<organism evidence="4 5">
    <name type="scientific">Acidithiobacillus thiooxidans</name>
    <name type="common">Thiobacillus thiooxidans</name>
    <dbReference type="NCBI Taxonomy" id="930"/>
    <lineage>
        <taxon>Bacteria</taxon>
        <taxon>Pseudomonadati</taxon>
        <taxon>Pseudomonadota</taxon>
        <taxon>Acidithiobacillia</taxon>
        <taxon>Acidithiobacillales</taxon>
        <taxon>Acidithiobacillaceae</taxon>
        <taxon>Acidithiobacillus</taxon>
    </lineage>
</organism>
<protein>
    <submittedName>
        <fullName evidence="4">AbrB family transcriptional regulator</fullName>
    </submittedName>
</protein>
<dbReference type="Pfam" id="PF04014">
    <property type="entry name" value="MazE_antitoxin"/>
    <property type="match status" value="1"/>
</dbReference>
<evidence type="ECO:0000259" key="3">
    <source>
        <dbReference type="PROSITE" id="PS51740"/>
    </source>
</evidence>
<dbReference type="Gene3D" id="2.10.260.10">
    <property type="match status" value="1"/>
</dbReference>
<dbReference type="PROSITE" id="PS51740">
    <property type="entry name" value="SPOVT_ABRB"/>
    <property type="match status" value="1"/>
</dbReference>
<name>A0A1C2IYY0_ACITH</name>
<dbReference type="NCBIfam" id="TIGR01439">
    <property type="entry name" value="lp_hng_hel_AbrB"/>
    <property type="match status" value="1"/>
</dbReference>
<comment type="caution">
    <text evidence="4">The sequence shown here is derived from an EMBL/GenBank/DDBJ whole genome shotgun (WGS) entry which is preliminary data.</text>
</comment>
<dbReference type="GO" id="GO:0003677">
    <property type="term" value="F:DNA binding"/>
    <property type="evidence" value="ECO:0007669"/>
    <property type="project" value="UniProtKB-UniRule"/>
</dbReference>
<dbReference type="InterPro" id="IPR037914">
    <property type="entry name" value="SpoVT-AbrB_sf"/>
</dbReference>
<dbReference type="SUPFAM" id="SSF89447">
    <property type="entry name" value="AbrB/MazE/MraZ-like"/>
    <property type="match status" value="1"/>
</dbReference>
<gene>
    <name evidence="4" type="ORF">A6P07_02015</name>
</gene>
<dbReference type="SMART" id="SM00966">
    <property type="entry name" value="SpoVT_AbrB"/>
    <property type="match status" value="1"/>
</dbReference>
<feature type="compositionally biased region" description="Basic and acidic residues" evidence="2">
    <location>
        <begin position="63"/>
        <end position="74"/>
    </location>
</feature>
<dbReference type="RefSeq" id="WP_010637510.1">
    <property type="nucleotide sequence ID" value="NZ_JABBDT010000069.1"/>
</dbReference>
<evidence type="ECO:0000256" key="1">
    <source>
        <dbReference type="PROSITE-ProRule" id="PRU01076"/>
    </source>
</evidence>
<dbReference type="InterPro" id="IPR007159">
    <property type="entry name" value="SpoVT-AbrB_dom"/>
</dbReference>
<dbReference type="Proteomes" id="UP000094893">
    <property type="component" value="Unassembled WGS sequence"/>
</dbReference>
<dbReference type="EMBL" id="LWSA01000021">
    <property type="protein sequence ID" value="OCX76724.1"/>
    <property type="molecule type" value="Genomic_DNA"/>
</dbReference>
<evidence type="ECO:0000313" key="5">
    <source>
        <dbReference type="Proteomes" id="UP000094893"/>
    </source>
</evidence>
<feature type="region of interest" description="Disordered" evidence="2">
    <location>
        <begin position="49"/>
        <end position="74"/>
    </location>
</feature>
<feature type="domain" description="SpoVT-AbrB" evidence="3">
    <location>
        <begin position="1"/>
        <end position="45"/>
    </location>
</feature>
<keyword evidence="1" id="KW-0238">DNA-binding</keyword>
<evidence type="ECO:0000313" key="4">
    <source>
        <dbReference type="EMBL" id="OCX76724.1"/>
    </source>
</evidence>
<sequence length="74" mass="8414">MRSTITTRGQTVIPAEIRKRFGLGPADGLEWIAEGKEIRVVPLPRNPVAAFRGQGKGQSTERLLNDRDWERQRE</sequence>
<reference evidence="4 5" key="1">
    <citation type="journal article" date="2016" name="Int. J. Mol. Sci.">
        <title>Comparative genomics of the extreme acidophile Acidithiobacillus thiooxidans reveals intraspecific divergence and niche adaptation.</title>
        <authorList>
            <person name="Zhang X."/>
            <person name="Feng X."/>
            <person name="Tao J."/>
            <person name="Ma L."/>
            <person name="Xiao Y."/>
            <person name="Liang Y."/>
            <person name="Liu X."/>
            <person name="Yin H."/>
        </authorList>
    </citation>
    <scope>NUCLEOTIDE SEQUENCE [LARGE SCALE GENOMIC DNA]</scope>
    <source>
        <strain evidence="4 5">A02</strain>
    </source>
</reference>
<evidence type="ECO:0000256" key="2">
    <source>
        <dbReference type="SAM" id="MobiDB-lite"/>
    </source>
</evidence>